<organism evidence="1 2">
    <name type="scientific">Aristaeella lactis</name>
    <dbReference type="NCBI Taxonomy" id="3046383"/>
    <lineage>
        <taxon>Bacteria</taxon>
        <taxon>Bacillati</taxon>
        <taxon>Bacillota</taxon>
        <taxon>Clostridia</taxon>
        <taxon>Eubacteriales</taxon>
        <taxon>Aristaeellaceae</taxon>
        <taxon>Aristaeella</taxon>
    </lineage>
</organism>
<gene>
    <name evidence="1" type="ORF">SAMN06297397_1557</name>
</gene>
<dbReference type="EMBL" id="FWXZ01000002">
    <property type="protein sequence ID" value="SMC58453.1"/>
    <property type="molecule type" value="Genomic_DNA"/>
</dbReference>
<sequence length="453" mass="52142">MTNNCHLLIVGFDEIVANKYMEVVLKCIQEGIVSGYSIIDLCGQERRIEKWIGETEAKPDACYYMPYSACKNGIKIDEQSFKRIVFQLIDKNMNLKVYIATEASSHEYYLRFFMSKGISVLSEKPVICPMKDGQFDPIRITPIMKELCTYLNIYHNRCSVMNFDRYHKLFYDKVYEPVKRLVDTEGSPITSIHIKQCGGVWNTHKEFDTRTDHPYKYGYGMLMHGGYHYIDLAAQFLKINKDLYANIPLSLSFVTYMANPMDQESRIGSSPSNLINDIRTENDLCGPGYGETDFVTILKLSNMNTHAVITLGSICLEQTTTSIRNWEIIPEGQYNKNGRVSDIELDVSVSVVHRTHLHSYDMPTNIACNVDSLKTNVRISTWNNISLLPEENAYEEKEFCNIHHSDGNKQVLYKWLHNDDNRSTFESHLLTMEMVQSIALSMKQPGKEIRMVL</sequence>
<keyword evidence="2" id="KW-1185">Reference proteome</keyword>
<dbReference type="Proteomes" id="UP000192328">
    <property type="component" value="Unassembled WGS sequence"/>
</dbReference>
<proteinExistence type="predicted"/>
<name>A0AC61PL62_9FIRM</name>
<evidence type="ECO:0000313" key="2">
    <source>
        <dbReference type="Proteomes" id="UP000192328"/>
    </source>
</evidence>
<accession>A0AC61PL62</accession>
<reference evidence="1" key="1">
    <citation type="submission" date="2017-04" db="EMBL/GenBank/DDBJ databases">
        <authorList>
            <person name="Varghese N."/>
            <person name="Submissions S."/>
        </authorList>
    </citation>
    <scope>NUCLEOTIDE SEQUENCE</scope>
    <source>
        <strain evidence="1">WTE2008</strain>
    </source>
</reference>
<evidence type="ECO:0000313" key="1">
    <source>
        <dbReference type="EMBL" id="SMC58453.1"/>
    </source>
</evidence>
<comment type="caution">
    <text evidence="1">The sequence shown here is derived from an EMBL/GenBank/DDBJ whole genome shotgun (WGS) entry which is preliminary data.</text>
</comment>
<protein>
    <submittedName>
        <fullName evidence="1">Uncharacterized protein</fullName>
    </submittedName>
</protein>